<evidence type="ECO:0000256" key="2">
    <source>
        <dbReference type="ARBA" id="ARBA00022676"/>
    </source>
</evidence>
<feature type="transmembrane region" description="Helical" evidence="4">
    <location>
        <begin position="321"/>
        <end position="341"/>
    </location>
</feature>
<dbReference type="EMBL" id="SJPQ01000001">
    <property type="protein sequence ID" value="TWT89745.1"/>
    <property type="molecule type" value="Genomic_DNA"/>
</dbReference>
<dbReference type="PANTHER" id="PTHR43630">
    <property type="entry name" value="POLY-BETA-1,6-N-ACETYL-D-GLUCOSAMINE SYNTHASE"/>
    <property type="match status" value="1"/>
</dbReference>
<name>A0A5C5ZRN1_9BACT</name>
<dbReference type="PANTHER" id="PTHR43630:SF1">
    <property type="entry name" value="POLY-BETA-1,6-N-ACETYL-D-GLUCOSAMINE SYNTHASE"/>
    <property type="match status" value="1"/>
</dbReference>
<dbReference type="Proteomes" id="UP000315440">
    <property type="component" value="Unassembled WGS sequence"/>
</dbReference>
<evidence type="ECO:0000259" key="5">
    <source>
        <dbReference type="Pfam" id="PF00535"/>
    </source>
</evidence>
<comment type="caution">
    <text evidence="6">The sequence shown here is derived from an EMBL/GenBank/DDBJ whole genome shotgun (WGS) entry which is preliminary data.</text>
</comment>
<reference evidence="6 7" key="1">
    <citation type="submission" date="2019-02" db="EMBL/GenBank/DDBJ databases">
        <title>Deep-cultivation of Planctomycetes and their phenomic and genomic characterization uncovers novel biology.</title>
        <authorList>
            <person name="Wiegand S."/>
            <person name="Jogler M."/>
            <person name="Boedeker C."/>
            <person name="Pinto D."/>
            <person name="Vollmers J."/>
            <person name="Rivas-Marin E."/>
            <person name="Kohn T."/>
            <person name="Peeters S.H."/>
            <person name="Heuer A."/>
            <person name="Rast P."/>
            <person name="Oberbeckmann S."/>
            <person name="Bunk B."/>
            <person name="Jeske O."/>
            <person name="Meyerdierks A."/>
            <person name="Storesund J.E."/>
            <person name="Kallscheuer N."/>
            <person name="Luecker S."/>
            <person name="Lage O.M."/>
            <person name="Pohl T."/>
            <person name="Merkel B.J."/>
            <person name="Hornburger P."/>
            <person name="Mueller R.-W."/>
            <person name="Bruemmer F."/>
            <person name="Labrenz M."/>
            <person name="Spormann A.M."/>
            <person name="Op Den Camp H."/>
            <person name="Overmann J."/>
            <person name="Amann R."/>
            <person name="Jetten M.S.M."/>
            <person name="Mascher T."/>
            <person name="Medema M.H."/>
            <person name="Devos D.P."/>
            <person name="Kaster A.-K."/>
            <person name="Ovreas L."/>
            <person name="Rohde M."/>
            <person name="Galperin M.Y."/>
            <person name="Jogler C."/>
        </authorList>
    </citation>
    <scope>NUCLEOTIDE SEQUENCE [LARGE SCALE GENOMIC DNA]</scope>
    <source>
        <strain evidence="6 7">Mal64</strain>
    </source>
</reference>
<comment type="similarity">
    <text evidence="1">Belongs to the glycosyltransferase 2 family.</text>
</comment>
<protein>
    <submittedName>
        <fullName evidence="6">Beta-monoglucosyldiacylglycerol synthase</fullName>
        <ecNumber evidence="6">2.4.1.-</ecNumber>
    </submittedName>
</protein>
<keyword evidence="4" id="KW-1133">Transmembrane helix</keyword>
<dbReference type="Pfam" id="PF00535">
    <property type="entry name" value="Glycos_transf_2"/>
    <property type="match status" value="1"/>
</dbReference>
<dbReference type="SUPFAM" id="SSF53448">
    <property type="entry name" value="Nucleotide-diphospho-sugar transferases"/>
    <property type="match status" value="1"/>
</dbReference>
<evidence type="ECO:0000256" key="3">
    <source>
        <dbReference type="ARBA" id="ARBA00022679"/>
    </source>
</evidence>
<dbReference type="OrthoDB" id="9766299at2"/>
<gene>
    <name evidence="6" type="ORF">Mal64_01240</name>
</gene>
<sequence>MTVALKAVAIVSLVASIYSYFIYPLLLLAIPKRRSGAVAETSEATSSQPPRVSLIVACYNEESQLAEKLDNCLAIDYPTDRLEIIVASDASGDRSHEIAEGYAECGVRLIASPERRGKEHAQGLAVAESTGDIVVFTDCGSRVEPRCLRTIVARMVDPDVAALSSEDRVLTAEGRVEGEGLYQRYEMWLRRLESDRSSLIGLTGALFAVRREACTPWDSSVDSDFRSALNAVRSGKVAVTEPNLLCIYKGIDDPKREYQRKVRTVLRGMSCLGRYAGLLNPFRWGLISFQLWSHKVARWATPWAMVTLLIASLLLVRDSGFFRVLLFLQLVFYGVSLLGLLTPAMRRLGPVRVISFFTLANVAILQAGVLYSLGRRVGVWEPTKR</sequence>
<accession>A0A5C5ZRN1</accession>
<evidence type="ECO:0000313" key="6">
    <source>
        <dbReference type="EMBL" id="TWT89745.1"/>
    </source>
</evidence>
<proteinExistence type="inferred from homology"/>
<evidence type="ECO:0000256" key="4">
    <source>
        <dbReference type="SAM" id="Phobius"/>
    </source>
</evidence>
<organism evidence="6 7">
    <name type="scientific">Pseudobythopirellula maris</name>
    <dbReference type="NCBI Taxonomy" id="2527991"/>
    <lineage>
        <taxon>Bacteria</taxon>
        <taxon>Pseudomonadati</taxon>
        <taxon>Planctomycetota</taxon>
        <taxon>Planctomycetia</taxon>
        <taxon>Pirellulales</taxon>
        <taxon>Lacipirellulaceae</taxon>
        <taxon>Pseudobythopirellula</taxon>
    </lineage>
</organism>
<feature type="transmembrane region" description="Helical" evidence="4">
    <location>
        <begin position="6"/>
        <end position="30"/>
    </location>
</feature>
<keyword evidence="3 6" id="KW-0808">Transferase</keyword>
<dbReference type="CDD" id="cd06439">
    <property type="entry name" value="CESA_like_1"/>
    <property type="match status" value="1"/>
</dbReference>
<feature type="transmembrane region" description="Helical" evidence="4">
    <location>
        <begin position="353"/>
        <end position="373"/>
    </location>
</feature>
<dbReference type="EC" id="2.4.1.-" evidence="6"/>
<keyword evidence="4" id="KW-0812">Transmembrane</keyword>
<feature type="transmembrane region" description="Helical" evidence="4">
    <location>
        <begin position="296"/>
        <end position="315"/>
    </location>
</feature>
<keyword evidence="2 6" id="KW-0328">Glycosyltransferase</keyword>
<dbReference type="AlphaFoldDB" id="A0A5C5ZRN1"/>
<keyword evidence="7" id="KW-1185">Reference proteome</keyword>
<keyword evidence="4" id="KW-0472">Membrane</keyword>
<dbReference type="InterPro" id="IPR029044">
    <property type="entry name" value="Nucleotide-diphossugar_trans"/>
</dbReference>
<evidence type="ECO:0000256" key="1">
    <source>
        <dbReference type="ARBA" id="ARBA00006739"/>
    </source>
</evidence>
<dbReference type="GO" id="GO:0016757">
    <property type="term" value="F:glycosyltransferase activity"/>
    <property type="evidence" value="ECO:0007669"/>
    <property type="project" value="UniProtKB-KW"/>
</dbReference>
<dbReference type="InterPro" id="IPR001173">
    <property type="entry name" value="Glyco_trans_2-like"/>
</dbReference>
<feature type="domain" description="Glycosyltransferase 2-like" evidence="5">
    <location>
        <begin position="53"/>
        <end position="165"/>
    </location>
</feature>
<dbReference type="RefSeq" id="WP_146395663.1">
    <property type="nucleotide sequence ID" value="NZ_SJPQ01000001.1"/>
</dbReference>
<dbReference type="Gene3D" id="3.90.550.10">
    <property type="entry name" value="Spore Coat Polysaccharide Biosynthesis Protein SpsA, Chain A"/>
    <property type="match status" value="1"/>
</dbReference>
<evidence type="ECO:0000313" key="7">
    <source>
        <dbReference type="Proteomes" id="UP000315440"/>
    </source>
</evidence>